<reference evidence="1 2" key="1">
    <citation type="journal article" date="2023" name="Nucleic Acids Res.">
        <title>The hologenome of Daphnia magna reveals possible DNA methylation and microbiome-mediated evolution of the host genome.</title>
        <authorList>
            <person name="Chaturvedi A."/>
            <person name="Li X."/>
            <person name="Dhandapani V."/>
            <person name="Marshall H."/>
            <person name="Kissane S."/>
            <person name="Cuenca-Cambronero M."/>
            <person name="Asole G."/>
            <person name="Calvet F."/>
            <person name="Ruiz-Romero M."/>
            <person name="Marangio P."/>
            <person name="Guigo R."/>
            <person name="Rago D."/>
            <person name="Mirbahai L."/>
            <person name="Eastwood N."/>
            <person name="Colbourne J.K."/>
            <person name="Zhou J."/>
            <person name="Mallon E."/>
            <person name="Orsini L."/>
        </authorList>
    </citation>
    <scope>NUCLEOTIDE SEQUENCE [LARGE SCALE GENOMIC DNA]</scope>
    <source>
        <strain evidence="1">LRV0_1</strain>
    </source>
</reference>
<name>A0ABR0AIF9_9CRUS</name>
<keyword evidence="2" id="KW-1185">Reference proteome</keyword>
<protein>
    <submittedName>
        <fullName evidence="1">Uncharacterized protein</fullName>
    </submittedName>
</protein>
<proteinExistence type="predicted"/>
<evidence type="ECO:0000313" key="2">
    <source>
        <dbReference type="Proteomes" id="UP001234178"/>
    </source>
</evidence>
<gene>
    <name evidence="1" type="ORF">OUZ56_010358</name>
</gene>
<dbReference type="EMBL" id="JAOYFB010000037">
    <property type="protein sequence ID" value="KAK4024863.1"/>
    <property type="molecule type" value="Genomic_DNA"/>
</dbReference>
<comment type="caution">
    <text evidence="1">The sequence shown here is derived from an EMBL/GenBank/DDBJ whole genome shotgun (WGS) entry which is preliminary data.</text>
</comment>
<dbReference type="Proteomes" id="UP001234178">
    <property type="component" value="Unassembled WGS sequence"/>
</dbReference>
<accession>A0ABR0AIF9</accession>
<evidence type="ECO:0000313" key="1">
    <source>
        <dbReference type="EMBL" id="KAK4024863.1"/>
    </source>
</evidence>
<organism evidence="1 2">
    <name type="scientific">Daphnia magna</name>
    <dbReference type="NCBI Taxonomy" id="35525"/>
    <lineage>
        <taxon>Eukaryota</taxon>
        <taxon>Metazoa</taxon>
        <taxon>Ecdysozoa</taxon>
        <taxon>Arthropoda</taxon>
        <taxon>Crustacea</taxon>
        <taxon>Branchiopoda</taxon>
        <taxon>Diplostraca</taxon>
        <taxon>Cladocera</taxon>
        <taxon>Anomopoda</taxon>
        <taxon>Daphniidae</taxon>
        <taxon>Daphnia</taxon>
    </lineage>
</organism>
<sequence length="62" mass="7009">MGGSVLNQDATLWPMLQQDELTTSGKERLTHLLNRTRFSVGDCRLRPKTGVSVFLILYIFLA</sequence>